<dbReference type="AlphaFoldDB" id="A0AA87Z5V8"/>
<sequence>MIWIDPPISKSSYANEELMMRLEIIEDAILRVDEKLDFKDLDIFNLKQELVKKEEEIVKIGDEVGKYKMFLVVCMLIVVPLFRKF</sequence>
<reference evidence="1" key="1">
    <citation type="submission" date="2023-07" db="EMBL/GenBank/DDBJ databases">
        <title>draft genome sequence of fig (Ficus carica).</title>
        <authorList>
            <person name="Takahashi T."/>
            <person name="Nishimura K."/>
        </authorList>
    </citation>
    <scope>NUCLEOTIDE SEQUENCE</scope>
</reference>
<organism evidence="1 3">
    <name type="scientific">Ficus carica</name>
    <name type="common">Common fig</name>
    <dbReference type="NCBI Taxonomy" id="3494"/>
    <lineage>
        <taxon>Eukaryota</taxon>
        <taxon>Viridiplantae</taxon>
        <taxon>Streptophyta</taxon>
        <taxon>Embryophyta</taxon>
        <taxon>Tracheophyta</taxon>
        <taxon>Spermatophyta</taxon>
        <taxon>Magnoliopsida</taxon>
        <taxon>eudicotyledons</taxon>
        <taxon>Gunneridae</taxon>
        <taxon>Pentapetalae</taxon>
        <taxon>rosids</taxon>
        <taxon>fabids</taxon>
        <taxon>Rosales</taxon>
        <taxon>Moraceae</taxon>
        <taxon>Ficeae</taxon>
        <taxon>Ficus</taxon>
    </lineage>
</organism>
<dbReference type="EMBL" id="BTGU01007590">
    <property type="protein sequence ID" value="GMN19511.1"/>
    <property type="molecule type" value="Genomic_DNA"/>
</dbReference>
<name>A0AA87Z5V8_FICCA</name>
<keyword evidence="3" id="KW-1185">Reference proteome</keyword>
<dbReference type="EMBL" id="BTGU01007588">
    <property type="protein sequence ID" value="GMN19468.1"/>
    <property type="molecule type" value="Genomic_DNA"/>
</dbReference>
<evidence type="ECO:0000313" key="3">
    <source>
        <dbReference type="Proteomes" id="UP001187192"/>
    </source>
</evidence>
<gene>
    <name evidence="1" type="ORF">TIFTF001_049916</name>
    <name evidence="2" type="ORF">TIFTF001_049921</name>
</gene>
<evidence type="ECO:0000313" key="2">
    <source>
        <dbReference type="EMBL" id="GMN19511.1"/>
    </source>
</evidence>
<accession>A0AA87Z5V8</accession>
<protein>
    <submittedName>
        <fullName evidence="1">Uncharacterized protein</fullName>
    </submittedName>
</protein>
<evidence type="ECO:0000313" key="1">
    <source>
        <dbReference type="EMBL" id="GMN19468.1"/>
    </source>
</evidence>
<comment type="caution">
    <text evidence="1">The sequence shown here is derived from an EMBL/GenBank/DDBJ whole genome shotgun (WGS) entry which is preliminary data.</text>
</comment>
<proteinExistence type="predicted"/>
<dbReference type="Proteomes" id="UP001187192">
    <property type="component" value="Unassembled WGS sequence"/>
</dbReference>